<keyword evidence="2" id="KW-1185">Reference proteome</keyword>
<dbReference type="Proteomes" id="UP000316882">
    <property type="component" value="Unassembled WGS sequence"/>
</dbReference>
<dbReference type="EMBL" id="BJMH01000005">
    <property type="protein sequence ID" value="GEB31701.1"/>
    <property type="molecule type" value="Genomic_DNA"/>
</dbReference>
<gene>
    <name evidence="1" type="ORF">BPA01_12810</name>
</gene>
<organism evidence="1 2">
    <name type="scientific">Brevibacillus parabrevis</name>
    <dbReference type="NCBI Taxonomy" id="54914"/>
    <lineage>
        <taxon>Bacteria</taxon>
        <taxon>Bacillati</taxon>
        <taxon>Bacillota</taxon>
        <taxon>Bacilli</taxon>
        <taxon>Bacillales</taxon>
        <taxon>Paenibacillaceae</taxon>
        <taxon>Brevibacillus</taxon>
    </lineage>
</organism>
<proteinExistence type="predicted"/>
<accession>A0A4Y3PMQ8</accession>
<evidence type="ECO:0000313" key="2">
    <source>
        <dbReference type="Proteomes" id="UP000316882"/>
    </source>
</evidence>
<evidence type="ECO:0000313" key="1">
    <source>
        <dbReference type="EMBL" id="GEB31701.1"/>
    </source>
</evidence>
<dbReference type="AlphaFoldDB" id="A0A4Y3PMQ8"/>
<dbReference type="RefSeq" id="WP_122964277.1">
    <property type="nucleotide sequence ID" value="NZ_BJMH01000005.1"/>
</dbReference>
<reference evidence="1 2" key="1">
    <citation type="submission" date="2019-06" db="EMBL/GenBank/DDBJ databases">
        <title>Whole genome shotgun sequence of Brevibacillus parabrevis NBRC 12334.</title>
        <authorList>
            <person name="Hosoyama A."/>
            <person name="Uohara A."/>
            <person name="Ohji S."/>
            <person name="Ichikawa N."/>
        </authorList>
    </citation>
    <scope>NUCLEOTIDE SEQUENCE [LARGE SCALE GENOMIC DNA]</scope>
    <source>
        <strain evidence="1 2">NBRC 12334</strain>
    </source>
</reference>
<name>A0A4Y3PMQ8_BREPA</name>
<protein>
    <submittedName>
        <fullName evidence="1">Uncharacterized protein</fullName>
    </submittedName>
</protein>
<comment type="caution">
    <text evidence="1">The sequence shown here is derived from an EMBL/GenBank/DDBJ whole genome shotgun (WGS) entry which is preliminary data.</text>
</comment>
<sequence>MTAFEWNLIYMVEWLSENVKYILRDEPFPLPVKGQHSLELLKHCLLFESDDDVDVMRGLMQSKKGSLSTHGFQIEQAFFAGCIF</sequence>